<keyword evidence="3" id="KW-1185">Reference proteome</keyword>
<dbReference type="Proteomes" id="UP000644147">
    <property type="component" value="Unassembled WGS sequence"/>
</dbReference>
<sequence>MYKTISAFPYAFPEFMLLADVYFFHGRIENAMISAQKSMRPDCNCFFMTFPNKKRYGFSHQNSTKSQNPLNPRSKTLSFSPEKLGQKKGISVKRMLCKTNINTT</sequence>
<proteinExistence type="predicted"/>
<comment type="caution">
    <text evidence="2">The sequence shown here is derived from an EMBL/GenBank/DDBJ whole genome shotgun (WGS) entry which is preliminary data.</text>
</comment>
<reference evidence="2 3" key="1">
    <citation type="submission" date="2020-12" db="EMBL/GenBank/DDBJ databases">
        <title>Bacterial novel species Adhaeribacter sp. BT258 isolated from soil.</title>
        <authorList>
            <person name="Jung H.-Y."/>
        </authorList>
    </citation>
    <scope>NUCLEOTIDE SEQUENCE [LARGE SCALE GENOMIC DNA]</scope>
    <source>
        <strain evidence="2 3">BT258</strain>
    </source>
</reference>
<protein>
    <recommendedName>
        <fullName evidence="4">Tetratricopeptide repeat-containing protein</fullName>
    </recommendedName>
</protein>
<gene>
    <name evidence="2" type="ORF">I5M27_11965</name>
</gene>
<evidence type="ECO:0008006" key="4">
    <source>
        <dbReference type="Google" id="ProtNLM"/>
    </source>
</evidence>
<dbReference type="EMBL" id="JAEHFX010000005">
    <property type="protein sequence ID" value="MBK0403706.1"/>
    <property type="molecule type" value="Genomic_DNA"/>
</dbReference>
<dbReference type="RefSeq" id="WP_200506449.1">
    <property type="nucleotide sequence ID" value="NZ_JAEHFX010000005.1"/>
</dbReference>
<feature type="region of interest" description="Disordered" evidence="1">
    <location>
        <begin position="58"/>
        <end position="84"/>
    </location>
</feature>
<name>A0ABS1C2R5_9BACT</name>
<accession>A0ABS1C2R5</accession>
<evidence type="ECO:0000313" key="2">
    <source>
        <dbReference type="EMBL" id="MBK0403706.1"/>
    </source>
</evidence>
<evidence type="ECO:0000256" key="1">
    <source>
        <dbReference type="SAM" id="MobiDB-lite"/>
    </source>
</evidence>
<organism evidence="2 3">
    <name type="scientific">Adhaeribacter terrigena</name>
    <dbReference type="NCBI Taxonomy" id="2793070"/>
    <lineage>
        <taxon>Bacteria</taxon>
        <taxon>Pseudomonadati</taxon>
        <taxon>Bacteroidota</taxon>
        <taxon>Cytophagia</taxon>
        <taxon>Cytophagales</taxon>
        <taxon>Hymenobacteraceae</taxon>
        <taxon>Adhaeribacter</taxon>
    </lineage>
</organism>
<evidence type="ECO:0000313" key="3">
    <source>
        <dbReference type="Proteomes" id="UP000644147"/>
    </source>
</evidence>
<feature type="compositionally biased region" description="Polar residues" evidence="1">
    <location>
        <begin position="59"/>
        <end position="79"/>
    </location>
</feature>